<comment type="caution">
    <text evidence="1">The sequence shown here is derived from an EMBL/GenBank/DDBJ whole genome shotgun (WGS) entry which is preliminary data.</text>
</comment>
<evidence type="ECO:0000313" key="1">
    <source>
        <dbReference type="EMBL" id="OMJ85035.1"/>
    </source>
</evidence>
<gene>
    <name evidence="1" type="ORF">SteCoe_13757</name>
</gene>
<reference evidence="1 2" key="1">
    <citation type="submission" date="2016-11" db="EMBL/GenBank/DDBJ databases">
        <title>The macronuclear genome of Stentor coeruleus: a giant cell with tiny introns.</title>
        <authorList>
            <person name="Slabodnick M."/>
            <person name="Ruby J.G."/>
            <person name="Reiff S.B."/>
            <person name="Swart E.C."/>
            <person name="Gosai S."/>
            <person name="Prabakaran S."/>
            <person name="Witkowska E."/>
            <person name="Larue G.E."/>
            <person name="Fisher S."/>
            <person name="Freeman R.M."/>
            <person name="Gunawardena J."/>
            <person name="Chu W."/>
            <person name="Stover N.A."/>
            <person name="Gregory B.D."/>
            <person name="Nowacki M."/>
            <person name="Derisi J."/>
            <person name="Roy S.W."/>
            <person name="Marshall W.F."/>
            <person name="Sood P."/>
        </authorList>
    </citation>
    <scope>NUCLEOTIDE SEQUENCE [LARGE SCALE GENOMIC DNA]</scope>
    <source>
        <strain evidence="1">WM001</strain>
    </source>
</reference>
<organism evidence="1 2">
    <name type="scientific">Stentor coeruleus</name>
    <dbReference type="NCBI Taxonomy" id="5963"/>
    <lineage>
        <taxon>Eukaryota</taxon>
        <taxon>Sar</taxon>
        <taxon>Alveolata</taxon>
        <taxon>Ciliophora</taxon>
        <taxon>Postciliodesmatophora</taxon>
        <taxon>Heterotrichea</taxon>
        <taxon>Heterotrichida</taxon>
        <taxon>Stentoridae</taxon>
        <taxon>Stentor</taxon>
    </lineage>
</organism>
<evidence type="ECO:0000313" key="2">
    <source>
        <dbReference type="Proteomes" id="UP000187209"/>
    </source>
</evidence>
<dbReference type="Proteomes" id="UP000187209">
    <property type="component" value="Unassembled WGS sequence"/>
</dbReference>
<name>A0A1R2C7X1_9CILI</name>
<sequence length="258" mass="29665">MLNTDLDITPTFSKHPPIKSRTLNAPIKRSIEMKSVDITKHTFGQIKLNKSITSIKSISCKKKGSILKSAETEIFPSPIFKKPAFQRQNNIALNMNSRIYDLEHQPNPVVFRIKKKRAPKTLVPNCNGPTGKICSTDFWSDNMKREVLKMGRLDALESFSGTTPIEKAPSKKEIDFHFTLQDMFKNKLLSREIIEKDNTEYDTRRPKSTDLQRDISYIVNVCNDTRTENSKLRKDMSKTTMLLKKEFMSIMKKSSNKS</sequence>
<protein>
    <submittedName>
        <fullName evidence="1">Uncharacterized protein</fullName>
    </submittedName>
</protein>
<proteinExistence type="predicted"/>
<dbReference type="EMBL" id="MPUH01000250">
    <property type="protein sequence ID" value="OMJ85035.1"/>
    <property type="molecule type" value="Genomic_DNA"/>
</dbReference>
<dbReference type="AlphaFoldDB" id="A0A1R2C7X1"/>
<keyword evidence="2" id="KW-1185">Reference proteome</keyword>
<accession>A0A1R2C7X1</accession>